<dbReference type="InterPro" id="IPR014044">
    <property type="entry name" value="CAP_dom"/>
</dbReference>
<feature type="compositionally biased region" description="Pro residues" evidence="4">
    <location>
        <begin position="435"/>
        <end position="445"/>
    </location>
</feature>
<evidence type="ECO:0000256" key="3">
    <source>
        <dbReference type="ARBA" id="ARBA00023157"/>
    </source>
</evidence>
<dbReference type="FunFam" id="3.40.33.10:FF:000010">
    <property type="entry name" value="Predicted protein"/>
    <property type="match status" value="1"/>
</dbReference>
<dbReference type="Pfam" id="PF00188">
    <property type="entry name" value="CAP"/>
    <property type="match status" value="1"/>
</dbReference>
<dbReference type="RefSeq" id="XP_011637008.1">
    <property type="nucleotide sequence ID" value="XM_011638706.2"/>
</dbReference>
<organism evidence="6 7">
    <name type="scientific">Pogonomyrmex barbatus</name>
    <name type="common">red harvester ant</name>
    <dbReference type="NCBI Taxonomy" id="144034"/>
    <lineage>
        <taxon>Eukaryota</taxon>
        <taxon>Metazoa</taxon>
        <taxon>Ecdysozoa</taxon>
        <taxon>Arthropoda</taxon>
        <taxon>Hexapoda</taxon>
        <taxon>Insecta</taxon>
        <taxon>Pterygota</taxon>
        <taxon>Neoptera</taxon>
        <taxon>Endopterygota</taxon>
        <taxon>Hymenoptera</taxon>
        <taxon>Apocrita</taxon>
        <taxon>Aculeata</taxon>
        <taxon>Formicoidea</taxon>
        <taxon>Formicidae</taxon>
        <taxon>Myrmicinae</taxon>
        <taxon>Pogonomyrmex</taxon>
    </lineage>
</organism>
<accession>A0A6I9W934</accession>
<dbReference type="PRINTS" id="PR00837">
    <property type="entry name" value="V5TPXLIKE"/>
</dbReference>
<dbReference type="CDD" id="cd05382">
    <property type="entry name" value="CAP_GAPR1-like"/>
    <property type="match status" value="1"/>
</dbReference>
<evidence type="ECO:0000313" key="6">
    <source>
        <dbReference type="Proteomes" id="UP000504615"/>
    </source>
</evidence>
<evidence type="ECO:0000256" key="1">
    <source>
        <dbReference type="ARBA" id="ARBA00004613"/>
    </source>
</evidence>
<dbReference type="InterPro" id="IPR018244">
    <property type="entry name" value="Allrgn_V5/Tpx1_CS"/>
</dbReference>
<feature type="compositionally biased region" description="Low complexity" evidence="4">
    <location>
        <begin position="446"/>
        <end position="462"/>
    </location>
</feature>
<dbReference type="SMART" id="SM00198">
    <property type="entry name" value="SCP"/>
    <property type="match status" value="1"/>
</dbReference>
<keyword evidence="3" id="KW-1015">Disulfide bond</keyword>
<dbReference type="InterPro" id="IPR034113">
    <property type="entry name" value="SCP_GAPR1-like"/>
</dbReference>
<keyword evidence="6" id="KW-1185">Reference proteome</keyword>
<dbReference type="InterPro" id="IPR002413">
    <property type="entry name" value="V5_allergen-like"/>
</dbReference>
<dbReference type="PRINTS" id="PR00838">
    <property type="entry name" value="V5ALLERGEN"/>
</dbReference>
<dbReference type="AlphaFoldDB" id="A0A6I9W934"/>
<dbReference type="PROSITE" id="PS01009">
    <property type="entry name" value="CRISP_1"/>
    <property type="match status" value="1"/>
</dbReference>
<dbReference type="InterPro" id="IPR001283">
    <property type="entry name" value="CRISP-related"/>
</dbReference>
<dbReference type="Gene3D" id="3.40.33.10">
    <property type="entry name" value="CAP"/>
    <property type="match status" value="1"/>
</dbReference>
<dbReference type="GeneID" id="105427113"/>
<evidence type="ECO:0000313" key="7">
    <source>
        <dbReference type="RefSeq" id="XP_011637008.1"/>
    </source>
</evidence>
<reference evidence="7" key="1">
    <citation type="submission" date="2025-08" db="UniProtKB">
        <authorList>
            <consortium name="RefSeq"/>
        </authorList>
    </citation>
    <scope>IDENTIFICATION</scope>
</reference>
<proteinExistence type="predicted"/>
<feature type="domain" description="SCP" evidence="5">
    <location>
        <begin position="257"/>
        <end position="396"/>
    </location>
</feature>
<dbReference type="SUPFAM" id="SSF55797">
    <property type="entry name" value="PR-1-like"/>
    <property type="match status" value="1"/>
</dbReference>
<dbReference type="GO" id="GO:0005576">
    <property type="term" value="C:extracellular region"/>
    <property type="evidence" value="ECO:0007669"/>
    <property type="project" value="UniProtKB-SubCell"/>
</dbReference>
<evidence type="ECO:0000256" key="4">
    <source>
        <dbReference type="SAM" id="MobiDB-lite"/>
    </source>
</evidence>
<protein>
    <submittedName>
        <fullName evidence="7">Uncharacterized protein LOC105427113</fullName>
    </submittedName>
</protein>
<comment type="subcellular location">
    <subcellularLocation>
        <location evidence="1">Secreted</location>
    </subcellularLocation>
</comment>
<feature type="region of interest" description="Disordered" evidence="4">
    <location>
        <begin position="431"/>
        <end position="462"/>
    </location>
</feature>
<name>A0A6I9W934_9HYME</name>
<dbReference type="OrthoDB" id="337038at2759"/>
<dbReference type="Proteomes" id="UP000504615">
    <property type="component" value="Unplaced"/>
</dbReference>
<keyword evidence="2" id="KW-0964">Secreted</keyword>
<evidence type="ECO:0000256" key="2">
    <source>
        <dbReference type="ARBA" id="ARBA00022525"/>
    </source>
</evidence>
<sequence length="462" mass="52501">MSFIFFDTLERSVYTLSRGQRNSAGGWPRARRTWRASDTRPQCAIPRARCQIARFRFCAIQFAVSMRLVWHGRGSQREVRGAPPAMELREMSGREYGTAEETAELLPQRDNASEYESYFIEYAMQKEMINRNRCPASRRLLSQAAQLDFNFSNSNHSKDSPCAGITMIHTSSANWPPSRKREEAVALENLRKRVEQSKLYKADRISDSIVPTPSINYELTPQQLDNRPKLLKKILSNRPMSIMYDSNDLVTDWRDSEFITECLCWHNVYRQRHNAPPLTMSPQLCEYAQSWANHLAHTNTFYYRNDRNVGHNLYCRPGGAVPGDITGQEVAAYWYSAVKQYDFLKEPDILHANVNAGHFTQLIWARSRYFGVGKACSRSGKVIVVANYEPVGNVSGQFQNNVFPPLPENMNVMLSPPTVRVPRAQYELLRSTTPSLPPPSLPPPLSDTASTASDTMSVSSGQ</sequence>
<gene>
    <name evidence="7" type="primary">LOC105427113</name>
</gene>
<evidence type="ECO:0000259" key="5">
    <source>
        <dbReference type="SMART" id="SM00198"/>
    </source>
</evidence>
<dbReference type="PANTHER" id="PTHR10334">
    <property type="entry name" value="CYSTEINE-RICH SECRETORY PROTEIN-RELATED"/>
    <property type="match status" value="1"/>
</dbReference>
<dbReference type="InterPro" id="IPR035940">
    <property type="entry name" value="CAP_sf"/>
</dbReference>
<dbReference type="KEGG" id="pbar:105427113"/>